<reference evidence="2 3" key="1">
    <citation type="journal article" date="2020" name="Nature">
        <title>Six reference-quality genomes reveal evolution of bat adaptations.</title>
        <authorList>
            <person name="Jebb D."/>
            <person name="Huang Z."/>
            <person name="Pippel M."/>
            <person name="Hughes G.M."/>
            <person name="Lavrichenko K."/>
            <person name="Devanna P."/>
            <person name="Winkler S."/>
            <person name="Jermiin L.S."/>
            <person name="Skirmuntt E.C."/>
            <person name="Katzourakis A."/>
            <person name="Burkitt-Gray L."/>
            <person name="Ray D.A."/>
            <person name="Sullivan K.A.M."/>
            <person name="Roscito J.G."/>
            <person name="Kirilenko B.M."/>
            <person name="Davalos L.M."/>
            <person name="Corthals A.P."/>
            <person name="Power M.L."/>
            <person name="Jones G."/>
            <person name="Ransome R.D."/>
            <person name="Dechmann D.K.N."/>
            <person name="Locatelli A.G."/>
            <person name="Puechmaille S.J."/>
            <person name="Fedrigo O."/>
            <person name="Jarvis E.D."/>
            <person name="Hiller M."/>
            <person name="Vernes S.C."/>
            <person name="Myers E.W."/>
            <person name="Teeling E.C."/>
        </authorList>
    </citation>
    <scope>NUCLEOTIDE SEQUENCE [LARGE SCALE GENOMIC DNA]</scope>
    <source>
        <strain evidence="2">MMolMol1</strain>
        <tissue evidence="2">Muscle</tissue>
    </source>
</reference>
<evidence type="ECO:0000313" key="2">
    <source>
        <dbReference type="EMBL" id="KAF6489853.1"/>
    </source>
</evidence>
<dbReference type="AlphaFoldDB" id="A0A7J8IYZ6"/>
<evidence type="ECO:0000313" key="3">
    <source>
        <dbReference type="Proteomes" id="UP000550707"/>
    </source>
</evidence>
<dbReference type="Proteomes" id="UP000550707">
    <property type="component" value="Unassembled WGS sequence"/>
</dbReference>
<protein>
    <submittedName>
        <fullName evidence="2">Uncharacterized protein</fullName>
    </submittedName>
</protein>
<name>A0A7J8IYZ6_MOLMO</name>
<feature type="compositionally biased region" description="Polar residues" evidence="1">
    <location>
        <begin position="12"/>
        <end position="25"/>
    </location>
</feature>
<feature type="region of interest" description="Disordered" evidence="1">
    <location>
        <begin position="1"/>
        <end position="43"/>
    </location>
</feature>
<keyword evidence="3" id="KW-1185">Reference proteome</keyword>
<dbReference type="InParanoid" id="A0A7J8IYZ6"/>
<feature type="region of interest" description="Disordered" evidence="1">
    <location>
        <begin position="109"/>
        <end position="140"/>
    </location>
</feature>
<organism evidence="2 3">
    <name type="scientific">Molossus molossus</name>
    <name type="common">Pallas' mastiff bat</name>
    <name type="synonym">Vespertilio molossus</name>
    <dbReference type="NCBI Taxonomy" id="27622"/>
    <lineage>
        <taxon>Eukaryota</taxon>
        <taxon>Metazoa</taxon>
        <taxon>Chordata</taxon>
        <taxon>Craniata</taxon>
        <taxon>Vertebrata</taxon>
        <taxon>Euteleostomi</taxon>
        <taxon>Mammalia</taxon>
        <taxon>Eutheria</taxon>
        <taxon>Laurasiatheria</taxon>
        <taxon>Chiroptera</taxon>
        <taxon>Yangochiroptera</taxon>
        <taxon>Molossidae</taxon>
        <taxon>Molossus</taxon>
    </lineage>
</organism>
<sequence>MVPGAAFIPRLSSATTGPGSSSQSCVPGGDGHHPSSSGVRYFSNIQRLPPQGTVCAPSTSIFHTGPLPLPRAFTVPSPQHWADEHHLTQGGCMATPPYPSRPGYWVAKDPKPQPGRYGSGVECPPMHRGHPLNSCRAHAP</sequence>
<evidence type="ECO:0000256" key="1">
    <source>
        <dbReference type="SAM" id="MobiDB-lite"/>
    </source>
</evidence>
<comment type="caution">
    <text evidence="2">The sequence shown here is derived from an EMBL/GenBank/DDBJ whole genome shotgun (WGS) entry which is preliminary data.</text>
</comment>
<proteinExistence type="predicted"/>
<dbReference type="EMBL" id="JACASF010000003">
    <property type="protein sequence ID" value="KAF6489853.1"/>
    <property type="molecule type" value="Genomic_DNA"/>
</dbReference>
<gene>
    <name evidence="2" type="ORF">HJG59_010255</name>
</gene>
<accession>A0A7J8IYZ6</accession>